<dbReference type="PRINTS" id="PR01021">
    <property type="entry name" value="OMPADOMAIN"/>
</dbReference>
<proteinExistence type="predicted"/>
<gene>
    <name evidence="6" type="ordered locus">CLOAM1624</name>
</gene>
<evidence type="ECO:0000256" key="1">
    <source>
        <dbReference type="ARBA" id="ARBA00004442"/>
    </source>
</evidence>
<dbReference type="InterPro" id="IPR006665">
    <property type="entry name" value="OmpA-like"/>
</dbReference>
<dbReference type="eggNOG" id="COG0823">
    <property type="taxonomic scope" value="Bacteria"/>
</dbReference>
<dbReference type="InterPro" id="IPR011042">
    <property type="entry name" value="6-blade_b-propeller_TolB-like"/>
</dbReference>
<dbReference type="PRINTS" id="PR01023">
    <property type="entry name" value="NAFLGMOTY"/>
</dbReference>
<dbReference type="OrthoDB" id="1488841at2"/>
<evidence type="ECO:0000256" key="3">
    <source>
        <dbReference type="ARBA" id="ARBA00023237"/>
    </source>
</evidence>
<dbReference type="InterPro" id="IPR011990">
    <property type="entry name" value="TPR-like_helical_dom_sf"/>
</dbReference>
<keyword evidence="7" id="KW-1185">Reference proteome</keyword>
<dbReference type="SUPFAM" id="SSF48452">
    <property type="entry name" value="TPR-like"/>
    <property type="match status" value="1"/>
</dbReference>
<dbReference type="InterPro" id="IPR011659">
    <property type="entry name" value="WD40"/>
</dbReference>
<organism evidence="6 7">
    <name type="scientific">Cloacimonas acidaminovorans (strain Evry)</name>
    <dbReference type="NCBI Taxonomy" id="459349"/>
    <lineage>
        <taxon>Bacteria</taxon>
        <taxon>Pseudomonadati</taxon>
        <taxon>Candidatus Cloacimonadota</taxon>
        <taxon>Candidatus Cloacimonadia</taxon>
        <taxon>Candidatus Cloacimonadales</taxon>
        <taxon>Candidatus Cloacimonadaceae</taxon>
        <taxon>Candidatus Cloacimonas</taxon>
    </lineage>
</organism>
<evidence type="ECO:0000256" key="4">
    <source>
        <dbReference type="PROSITE-ProRule" id="PRU00473"/>
    </source>
</evidence>
<evidence type="ECO:0000313" key="6">
    <source>
        <dbReference type="EMBL" id="CAO81462.1"/>
    </source>
</evidence>
<dbReference type="Gene3D" id="2.120.10.30">
    <property type="entry name" value="TolB, C-terminal domain"/>
    <property type="match status" value="1"/>
</dbReference>
<dbReference type="SUPFAM" id="SSF49464">
    <property type="entry name" value="Carboxypeptidase regulatory domain-like"/>
    <property type="match status" value="2"/>
</dbReference>
<dbReference type="SUPFAM" id="SSF82171">
    <property type="entry name" value="DPP6 N-terminal domain-like"/>
    <property type="match status" value="1"/>
</dbReference>
<dbReference type="InterPro" id="IPR006690">
    <property type="entry name" value="OMPA-like_CS"/>
</dbReference>
<dbReference type="CDD" id="cd07185">
    <property type="entry name" value="OmpA_C-like"/>
    <property type="match status" value="1"/>
</dbReference>
<dbReference type="PANTHER" id="PTHR30329:SF21">
    <property type="entry name" value="LIPOPROTEIN YIAD-RELATED"/>
    <property type="match status" value="1"/>
</dbReference>
<dbReference type="RefSeq" id="WP_015425320.1">
    <property type="nucleotide sequence ID" value="NC_020449.1"/>
</dbReference>
<dbReference type="eggNOG" id="COG2885">
    <property type="taxonomic scope" value="Bacteria"/>
</dbReference>
<dbReference type="Pfam" id="PF07676">
    <property type="entry name" value="PD40"/>
    <property type="match status" value="3"/>
</dbReference>
<dbReference type="InterPro" id="IPR006664">
    <property type="entry name" value="OMP_bac"/>
</dbReference>
<dbReference type="KEGG" id="caci:CLOAM1624"/>
<evidence type="ECO:0000256" key="2">
    <source>
        <dbReference type="ARBA" id="ARBA00023136"/>
    </source>
</evidence>
<dbReference type="SUPFAM" id="SSF103088">
    <property type="entry name" value="OmpA-like"/>
    <property type="match status" value="1"/>
</dbReference>
<dbReference type="STRING" id="459349.CLOAM1624"/>
<dbReference type="PANTHER" id="PTHR30329">
    <property type="entry name" value="STATOR ELEMENT OF FLAGELLAR MOTOR COMPLEX"/>
    <property type="match status" value="1"/>
</dbReference>
<dbReference type="PROSITE" id="PS01068">
    <property type="entry name" value="OMPA_1"/>
    <property type="match status" value="1"/>
</dbReference>
<dbReference type="HOGENOM" id="CLU_319052_0_0_0"/>
<dbReference type="GO" id="GO:0009279">
    <property type="term" value="C:cell outer membrane"/>
    <property type="evidence" value="ECO:0007669"/>
    <property type="project" value="UniProtKB-SubCell"/>
</dbReference>
<sequence>MKKLIIGLVILLSCQFALAIITDNIYYVNARQYFELGNYASAKQNLDMIQAPDNQDPEYALLRGKVHLALGDYKQAHIWLTEYQNKSLGTDPLVQKDLLQMLYEVALYQEQTSVSVSLGKLKGSINTSDSEYAPVFTPDNKYMYFSSLRRSDFGKENIFLSQQQNNVWSEAIEVTELCTDYNESLGSLSLDGNTAYLFGYYSKDTTNGDIYQTTLDSKGRWTKPIMIKEVSSKYYDLQPFVWRDKVMFLTSNRDGDHKNYDIYVSENINGIWTTPVSVGDIVNTSYDEQSPFLSPDGKYLYFASFGHNSYGGNDIFVSTRIGNSWTEWSKPVNMGPIINSVKDDRYFVIAPDGRTAYLCSNRAGGMGQEDIYTIDLGLLDKMKEQIVLLTGVKPAEEKPVVPQAFKELKISGVVVSDKNQPVKTDIIWVYYLGDKTFMRIIGSDELGTFSFTLPGDTKDIAFEINTPGYKKTTGKIEIPPDKNEIFVNITLPVETGIGEGGNLAINGKVLDEENNPVPCSIRWSYVFEGELTEVIVESNNEGVFKLYTPIMEKLKYRIEEPGYAVREEIITIPKNVNSYDTIIRLVRLGKEVTLNGKVFDDNDNPLVAMVAWIYESEDEIIEYRVVTDSNGDYSISLPRVPKLQYRVSKPNYLQVSGEINVPEDQQNITKNFRLSKLEKEAVFELENVEFEFNKAVLTPKSLEILKPILATMKENETLEIELSGHTDNIGSKQYNRKLSEARAKAVADYLIKNGIDPKRIKTVGYGFDKPIASNDTPEGRQRNRRTEMKILGIEYMEDTYEDMEKEFTQAEKKTRVVKTVSKESAYAVTQTGIPASLENQFKTMIQQTLANKKQFNVKVDLFLDNGKIQSANVRDLMGNLEEKTTEEIADMMLGWKVQSQGRNIYSFTVKK</sequence>
<dbReference type="InterPro" id="IPR008969">
    <property type="entry name" value="CarboxyPept-like_regulatory"/>
</dbReference>
<dbReference type="InterPro" id="IPR036737">
    <property type="entry name" value="OmpA-like_sf"/>
</dbReference>
<dbReference type="InterPro" id="IPR050330">
    <property type="entry name" value="Bact_OuterMem_StrucFunc"/>
</dbReference>
<keyword evidence="2 4" id="KW-0472">Membrane</keyword>
<name>B0VG07_CLOAI</name>
<dbReference type="Gene3D" id="2.60.40.1120">
    <property type="entry name" value="Carboxypeptidase-like, regulatory domain"/>
    <property type="match status" value="1"/>
</dbReference>
<dbReference type="Pfam" id="PF00691">
    <property type="entry name" value="OmpA"/>
    <property type="match status" value="1"/>
</dbReference>
<dbReference type="EMBL" id="CU466930">
    <property type="protein sequence ID" value="CAO81462.1"/>
    <property type="molecule type" value="Genomic_DNA"/>
</dbReference>
<dbReference type="AlphaFoldDB" id="B0VG07"/>
<dbReference type="Proteomes" id="UP000002019">
    <property type="component" value="Chromosome"/>
</dbReference>
<dbReference type="Gene3D" id="3.30.1330.60">
    <property type="entry name" value="OmpA-like domain"/>
    <property type="match status" value="1"/>
</dbReference>
<evidence type="ECO:0000259" key="5">
    <source>
        <dbReference type="PROSITE" id="PS51123"/>
    </source>
</evidence>
<reference evidence="6 7" key="1">
    <citation type="journal article" date="2008" name="J. Bacteriol.">
        <title>'Candidatus Cloacamonas acidaminovorans': genome sequence reconstruction provides a first glimpse of a new bacterial division.</title>
        <authorList>
            <person name="Pelletier E."/>
            <person name="Kreimeyer A."/>
            <person name="Bocs S."/>
            <person name="Rouy Z."/>
            <person name="Gyapay G."/>
            <person name="Chouari R."/>
            <person name="Riviere D."/>
            <person name="Ganesan A."/>
            <person name="Daegelen P."/>
            <person name="Sghir A."/>
            <person name="Cohen G.N."/>
            <person name="Medigue C."/>
            <person name="Weissenbach J."/>
            <person name="Le Paslier D."/>
        </authorList>
    </citation>
    <scope>NUCLEOTIDE SEQUENCE [LARGE SCALE GENOMIC DNA]</scope>
    <source>
        <strain evidence="7">Evry</strain>
    </source>
</reference>
<comment type="subcellular location">
    <subcellularLocation>
        <location evidence="1">Cell outer membrane</location>
    </subcellularLocation>
</comment>
<protein>
    <recommendedName>
        <fullName evidence="5">OmpA-like domain-containing protein</fullName>
    </recommendedName>
</protein>
<keyword evidence="3" id="KW-0998">Cell outer membrane</keyword>
<evidence type="ECO:0000313" key="7">
    <source>
        <dbReference type="Proteomes" id="UP000002019"/>
    </source>
</evidence>
<dbReference type="PROSITE" id="PS51123">
    <property type="entry name" value="OMPA_2"/>
    <property type="match status" value="1"/>
</dbReference>
<dbReference type="Gene3D" id="1.25.40.10">
    <property type="entry name" value="Tetratricopeptide repeat domain"/>
    <property type="match status" value="1"/>
</dbReference>
<accession>B0VG07</accession>
<feature type="domain" description="OmpA-like" evidence="5">
    <location>
        <begin position="677"/>
        <end position="794"/>
    </location>
</feature>